<gene>
    <name evidence="3" type="primary">rlpA</name>
    <name evidence="6" type="ORF">SAMN02949497_3608</name>
</gene>
<evidence type="ECO:0000259" key="5">
    <source>
        <dbReference type="Pfam" id="PF03330"/>
    </source>
</evidence>
<comment type="function">
    <text evidence="3">Lytic transglycosylase with a strong preference for naked glycan strands that lack stem peptides.</text>
</comment>
<keyword evidence="3" id="KW-0732">Signal</keyword>
<protein>
    <recommendedName>
        <fullName evidence="3">Endolytic peptidoglycan transglycosylase RlpA</fullName>
        <ecNumber evidence="3">4.2.2.-</ecNumber>
    </recommendedName>
</protein>
<proteinExistence type="inferred from homology"/>
<dbReference type="STRING" id="1760988.SAMN02949497_3608"/>
<dbReference type="SUPFAM" id="SSF50685">
    <property type="entry name" value="Barwin-like endoglucanases"/>
    <property type="match status" value="1"/>
</dbReference>
<dbReference type="InterPro" id="IPR034718">
    <property type="entry name" value="RlpA"/>
</dbReference>
<dbReference type="InterPro" id="IPR012997">
    <property type="entry name" value="RplA"/>
</dbReference>
<sequence precursor="true">MQKQRLIAHSILSVYLASFCTFGHAKTASPKAEAESHHTGIASYYSNRFHGRRTASGERFSQNEFTAMHRSLPFGTRLRVTNLSNNRSVEVRVNDRGHPRKGRVLDLSKRAALELGFLRSGLAQVRYEVIGYDDEDG</sequence>
<evidence type="ECO:0000313" key="7">
    <source>
        <dbReference type="Proteomes" id="UP000192923"/>
    </source>
</evidence>
<dbReference type="EMBL" id="FXAM01000001">
    <property type="protein sequence ID" value="SMF96218.1"/>
    <property type="molecule type" value="Genomic_DNA"/>
</dbReference>
<dbReference type="PANTHER" id="PTHR34183">
    <property type="entry name" value="ENDOLYTIC PEPTIDOGLYCAN TRANSGLYCOSYLASE RLPA"/>
    <property type="match status" value="1"/>
</dbReference>
<evidence type="ECO:0000256" key="4">
    <source>
        <dbReference type="RuleBase" id="RU003495"/>
    </source>
</evidence>
<dbReference type="InterPro" id="IPR009009">
    <property type="entry name" value="RlpA-like_DPBB"/>
</dbReference>
<keyword evidence="2 3" id="KW-0961">Cell wall biogenesis/degradation</keyword>
<dbReference type="Pfam" id="PF03330">
    <property type="entry name" value="DPBB_1"/>
    <property type="match status" value="1"/>
</dbReference>
<evidence type="ECO:0000313" key="6">
    <source>
        <dbReference type="EMBL" id="SMF96218.1"/>
    </source>
</evidence>
<dbReference type="RefSeq" id="WP_085215100.1">
    <property type="nucleotide sequence ID" value="NZ_FXAM01000001.1"/>
</dbReference>
<dbReference type="Gene3D" id="2.40.40.10">
    <property type="entry name" value="RlpA-like domain"/>
    <property type="match status" value="1"/>
</dbReference>
<keyword evidence="6" id="KW-0449">Lipoprotein</keyword>
<evidence type="ECO:0000256" key="1">
    <source>
        <dbReference type="ARBA" id="ARBA00023239"/>
    </source>
</evidence>
<evidence type="ECO:0000256" key="2">
    <source>
        <dbReference type="ARBA" id="ARBA00023316"/>
    </source>
</evidence>
<feature type="domain" description="RlpA-like protein double-psi beta-barrel" evidence="5">
    <location>
        <begin position="39"/>
        <end position="127"/>
    </location>
</feature>
<keyword evidence="7" id="KW-1185">Reference proteome</keyword>
<reference evidence="6 7" key="1">
    <citation type="submission" date="2016-12" db="EMBL/GenBank/DDBJ databases">
        <authorList>
            <person name="Song W.-J."/>
            <person name="Kurnit D.M."/>
        </authorList>
    </citation>
    <scope>NUCLEOTIDE SEQUENCE [LARGE SCALE GENOMIC DNA]</scope>
    <source>
        <strain evidence="6 7">175</strain>
    </source>
</reference>
<feature type="chain" id="PRO_5013415786" description="Endolytic peptidoglycan transglycosylase RlpA" evidence="3">
    <location>
        <begin position="26"/>
        <end position="137"/>
    </location>
</feature>
<dbReference type="Proteomes" id="UP000192923">
    <property type="component" value="Unassembled WGS sequence"/>
</dbReference>
<dbReference type="GO" id="GO:0000270">
    <property type="term" value="P:peptidoglycan metabolic process"/>
    <property type="evidence" value="ECO:0007669"/>
    <property type="project" value="UniProtKB-UniRule"/>
</dbReference>
<dbReference type="CDD" id="cd22268">
    <property type="entry name" value="DPBB_RlpA-like"/>
    <property type="match status" value="1"/>
</dbReference>
<dbReference type="OrthoDB" id="9779128at2"/>
<dbReference type="HAMAP" id="MF_02071">
    <property type="entry name" value="RlpA"/>
    <property type="match status" value="1"/>
</dbReference>
<organism evidence="6 7">
    <name type="scientific">Methylomagnum ishizawai</name>
    <dbReference type="NCBI Taxonomy" id="1760988"/>
    <lineage>
        <taxon>Bacteria</taxon>
        <taxon>Pseudomonadati</taxon>
        <taxon>Pseudomonadota</taxon>
        <taxon>Gammaproteobacteria</taxon>
        <taxon>Methylococcales</taxon>
        <taxon>Methylococcaceae</taxon>
        <taxon>Methylomagnum</taxon>
    </lineage>
</organism>
<dbReference type="AlphaFoldDB" id="A0A1Y6CZV5"/>
<accession>A0A1Y6CZV5</accession>
<dbReference type="InterPro" id="IPR036908">
    <property type="entry name" value="RlpA-like_sf"/>
</dbReference>
<dbReference type="GO" id="GO:0008932">
    <property type="term" value="F:lytic endotransglycosylase activity"/>
    <property type="evidence" value="ECO:0007669"/>
    <property type="project" value="UniProtKB-UniRule"/>
</dbReference>
<name>A0A1Y6CZV5_9GAMM</name>
<dbReference type="NCBIfam" id="TIGR00413">
    <property type="entry name" value="rlpA"/>
    <property type="match status" value="1"/>
</dbReference>
<dbReference type="GO" id="GO:0071555">
    <property type="term" value="P:cell wall organization"/>
    <property type="evidence" value="ECO:0007669"/>
    <property type="project" value="UniProtKB-KW"/>
</dbReference>
<feature type="signal peptide" evidence="3">
    <location>
        <begin position="1"/>
        <end position="25"/>
    </location>
</feature>
<dbReference type="EC" id="4.2.2.-" evidence="3"/>
<comment type="similarity">
    <text evidence="3 4">Belongs to the RlpA family.</text>
</comment>
<dbReference type="PANTHER" id="PTHR34183:SF8">
    <property type="entry name" value="ENDOLYTIC PEPTIDOGLYCAN TRANSGLYCOSYLASE RLPA-RELATED"/>
    <property type="match status" value="1"/>
</dbReference>
<evidence type="ECO:0000256" key="3">
    <source>
        <dbReference type="HAMAP-Rule" id="MF_02071"/>
    </source>
</evidence>
<keyword evidence="1 3" id="KW-0456">Lyase</keyword>